<evidence type="ECO:0000313" key="17">
    <source>
        <dbReference type="Proteomes" id="UP000320585"/>
    </source>
</evidence>
<keyword evidence="7 13" id="KW-0001">2Fe-2S</keyword>
<feature type="binding site" evidence="13 14">
    <location>
        <position position="76"/>
    </location>
    <ligand>
        <name>[4Fe-4S] cluster</name>
        <dbReference type="ChEBI" id="CHEBI:49883"/>
        <note>4Fe-4S-S-AdoMet</note>
    </ligand>
</feature>
<name>A0A8D5A6R4_9FIRM</name>
<evidence type="ECO:0000256" key="3">
    <source>
        <dbReference type="ARBA" id="ARBA00012236"/>
    </source>
</evidence>
<dbReference type="SFLD" id="SFLDG01278">
    <property type="entry name" value="biotin_synthase_like"/>
    <property type="match status" value="1"/>
</dbReference>
<dbReference type="Proteomes" id="UP000320585">
    <property type="component" value="Chromosome"/>
</dbReference>
<dbReference type="SFLD" id="SFLDS00029">
    <property type="entry name" value="Radical_SAM"/>
    <property type="match status" value="1"/>
</dbReference>
<dbReference type="SMART" id="SM00729">
    <property type="entry name" value="Elp3"/>
    <property type="match status" value="1"/>
</dbReference>
<comment type="cofactor">
    <cofactor evidence="13">
        <name>[2Fe-2S] cluster</name>
        <dbReference type="ChEBI" id="CHEBI:190135"/>
    </cofactor>
    <text evidence="13">Binds 1 [2Fe-2S] cluster. The cluster is coordinated with 3 cysteines and 1 arginine.</text>
</comment>
<dbReference type="PROSITE" id="PS51918">
    <property type="entry name" value="RADICAL_SAM"/>
    <property type="match status" value="1"/>
</dbReference>
<evidence type="ECO:0000256" key="8">
    <source>
        <dbReference type="ARBA" id="ARBA00022723"/>
    </source>
</evidence>
<evidence type="ECO:0000256" key="11">
    <source>
        <dbReference type="ARBA" id="ARBA00023014"/>
    </source>
</evidence>
<dbReference type="OrthoDB" id="9786826at2"/>
<keyword evidence="5 13" id="KW-0808">Transferase</keyword>
<evidence type="ECO:0000256" key="13">
    <source>
        <dbReference type="HAMAP-Rule" id="MF_01694"/>
    </source>
</evidence>
<evidence type="ECO:0000259" key="15">
    <source>
        <dbReference type="PROSITE" id="PS51918"/>
    </source>
</evidence>
<dbReference type="SMART" id="SM00876">
    <property type="entry name" value="BATS"/>
    <property type="match status" value="1"/>
</dbReference>
<organism evidence="16 17">
    <name type="scientific">Dialister hominis</name>
    <dbReference type="NCBI Taxonomy" id="2582419"/>
    <lineage>
        <taxon>Bacteria</taxon>
        <taxon>Bacillati</taxon>
        <taxon>Bacillota</taxon>
        <taxon>Negativicutes</taxon>
        <taxon>Veillonellales</taxon>
        <taxon>Veillonellaceae</taxon>
        <taxon>Dialister</taxon>
    </lineage>
</organism>
<dbReference type="AlphaFoldDB" id="A0A8D5A6R4"/>
<keyword evidence="4 13" id="KW-0004">4Fe-4S</keyword>
<comment type="similarity">
    <text evidence="2 13">Belongs to the radical SAM superfamily. Biotin synthase family.</text>
</comment>
<dbReference type="CDD" id="cd01335">
    <property type="entry name" value="Radical_SAM"/>
    <property type="match status" value="1"/>
</dbReference>
<dbReference type="PIRSF" id="PIRSF001619">
    <property type="entry name" value="Biotin_synth"/>
    <property type="match status" value="1"/>
</dbReference>
<evidence type="ECO:0000256" key="12">
    <source>
        <dbReference type="ARBA" id="ARBA00051157"/>
    </source>
</evidence>
<evidence type="ECO:0000256" key="10">
    <source>
        <dbReference type="ARBA" id="ARBA00023004"/>
    </source>
</evidence>
<dbReference type="PANTHER" id="PTHR22976">
    <property type="entry name" value="BIOTIN SYNTHASE"/>
    <property type="match status" value="1"/>
</dbReference>
<dbReference type="InterPro" id="IPR058240">
    <property type="entry name" value="rSAM_sf"/>
</dbReference>
<evidence type="ECO:0000256" key="9">
    <source>
        <dbReference type="ARBA" id="ARBA00022756"/>
    </source>
</evidence>
<evidence type="ECO:0000256" key="6">
    <source>
        <dbReference type="ARBA" id="ARBA00022691"/>
    </source>
</evidence>
<keyword evidence="6 13" id="KW-0949">S-adenosyl-L-methionine</keyword>
<protein>
    <recommendedName>
        <fullName evidence="3 13">Biotin synthase</fullName>
        <ecNumber evidence="3 13">2.8.1.6</ecNumber>
    </recommendedName>
</protein>
<evidence type="ECO:0000256" key="5">
    <source>
        <dbReference type="ARBA" id="ARBA00022679"/>
    </source>
</evidence>
<dbReference type="Gene3D" id="3.20.20.70">
    <property type="entry name" value="Aldolase class I"/>
    <property type="match status" value="1"/>
</dbReference>
<keyword evidence="11 13" id="KW-0411">Iron-sulfur</keyword>
<dbReference type="GO" id="GO:0004076">
    <property type="term" value="F:biotin synthase activity"/>
    <property type="evidence" value="ECO:0007669"/>
    <property type="project" value="UniProtKB-UniRule"/>
</dbReference>
<proteinExistence type="inferred from homology"/>
<dbReference type="InterPro" id="IPR024177">
    <property type="entry name" value="Biotin_synthase"/>
</dbReference>
<evidence type="ECO:0000256" key="2">
    <source>
        <dbReference type="ARBA" id="ARBA00010765"/>
    </source>
</evidence>
<dbReference type="InterPro" id="IPR010722">
    <property type="entry name" value="BATS_dom"/>
</dbReference>
<keyword evidence="10 13" id="KW-0408">Iron</keyword>
<evidence type="ECO:0000256" key="4">
    <source>
        <dbReference type="ARBA" id="ARBA00022485"/>
    </source>
</evidence>
<comment type="subunit">
    <text evidence="13">Homodimer.</text>
</comment>
<feature type="binding site" evidence="13 14">
    <location>
        <position position="73"/>
    </location>
    <ligand>
        <name>[4Fe-4S] cluster</name>
        <dbReference type="ChEBI" id="CHEBI:49883"/>
        <note>4Fe-4S-S-AdoMet</note>
    </ligand>
</feature>
<dbReference type="SUPFAM" id="SSF102114">
    <property type="entry name" value="Radical SAM enzymes"/>
    <property type="match status" value="1"/>
</dbReference>
<dbReference type="InterPro" id="IPR006638">
    <property type="entry name" value="Elp3/MiaA/NifB-like_rSAM"/>
</dbReference>
<dbReference type="SFLD" id="SFLDG01060">
    <property type="entry name" value="BATS_domain_containing"/>
    <property type="match status" value="1"/>
</dbReference>
<dbReference type="KEGG" id="dho:Dia5BBH33_16850"/>
<dbReference type="InterPro" id="IPR013785">
    <property type="entry name" value="Aldolase_TIM"/>
</dbReference>
<dbReference type="RefSeq" id="WP_143332780.1">
    <property type="nucleotide sequence ID" value="NZ_AP019697.1"/>
</dbReference>
<dbReference type="GO" id="GO:0051537">
    <property type="term" value="F:2 iron, 2 sulfur cluster binding"/>
    <property type="evidence" value="ECO:0007669"/>
    <property type="project" value="UniProtKB-KW"/>
</dbReference>
<comment type="function">
    <text evidence="13">Catalyzes the conversion of dethiobiotin (DTB) to biotin by the insertion of a sulfur atom into dethiobiotin via a radical-based mechanism.</text>
</comment>
<feature type="binding site" evidence="13 14">
    <location>
        <position position="69"/>
    </location>
    <ligand>
        <name>[4Fe-4S] cluster</name>
        <dbReference type="ChEBI" id="CHEBI:49883"/>
        <note>4Fe-4S-S-AdoMet</note>
    </ligand>
</feature>
<gene>
    <name evidence="16" type="primary">bioB_1</name>
    <name evidence="13" type="synonym">bioB</name>
    <name evidence="16" type="ORF">Dia5BBH33_16850</name>
</gene>
<comment type="pathway">
    <text evidence="1 13">Cofactor biosynthesis; biotin biosynthesis; biotin from 7,8-diaminononanoate: step 2/2.</text>
</comment>
<comment type="catalytic activity">
    <reaction evidence="12 13">
        <text>(4R,5S)-dethiobiotin + (sulfur carrier)-SH + 2 reduced [2Fe-2S]-[ferredoxin] + 2 S-adenosyl-L-methionine = (sulfur carrier)-H + biotin + 2 5'-deoxyadenosine + 2 L-methionine + 2 oxidized [2Fe-2S]-[ferredoxin]</text>
        <dbReference type="Rhea" id="RHEA:22060"/>
        <dbReference type="Rhea" id="RHEA-COMP:10000"/>
        <dbReference type="Rhea" id="RHEA-COMP:10001"/>
        <dbReference type="Rhea" id="RHEA-COMP:14737"/>
        <dbReference type="Rhea" id="RHEA-COMP:14739"/>
        <dbReference type="ChEBI" id="CHEBI:17319"/>
        <dbReference type="ChEBI" id="CHEBI:29917"/>
        <dbReference type="ChEBI" id="CHEBI:33737"/>
        <dbReference type="ChEBI" id="CHEBI:33738"/>
        <dbReference type="ChEBI" id="CHEBI:57586"/>
        <dbReference type="ChEBI" id="CHEBI:57844"/>
        <dbReference type="ChEBI" id="CHEBI:59789"/>
        <dbReference type="ChEBI" id="CHEBI:64428"/>
        <dbReference type="ChEBI" id="CHEBI:149473"/>
        <dbReference type="EC" id="2.8.1.6"/>
    </reaction>
</comment>
<dbReference type="Pfam" id="PF04055">
    <property type="entry name" value="Radical_SAM"/>
    <property type="match status" value="1"/>
</dbReference>
<feature type="domain" description="Radical SAM core" evidence="15">
    <location>
        <begin position="51"/>
        <end position="281"/>
    </location>
</feature>
<dbReference type="PANTHER" id="PTHR22976:SF2">
    <property type="entry name" value="BIOTIN SYNTHASE, MITOCHONDRIAL"/>
    <property type="match status" value="1"/>
</dbReference>
<dbReference type="SFLD" id="SFLDG01082">
    <property type="entry name" value="B12-binding_domain_containing"/>
    <property type="match status" value="1"/>
</dbReference>
<feature type="binding site" evidence="13 14">
    <location>
        <position position="276"/>
    </location>
    <ligand>
        <name>[2Fe-2S] cluster</name>
        <dbReference type="ChEBI" id="CHEBI:190135"/>
    </ligand>
</feature>
<evidence type="ECO:0000313" key="16">
    <source>
        <dbReference type="EMBL" id="BBK25750.1"/>
    </source>
</evidence>
<comment type="cofactor">
    <cofactor evidence="14">
        <name>[2Fe-2S] cluster</name>
        <dbReference type="ChEBI" id="CHEBI:190135"/>
    </cofactor>
    <text evidence="14">Binds 1 [2Fe-2S] cluster. The cluster is coordinated with 3 cysteines and 1 arginine.</text>
</comment>
<keyword evidence="17" id="KW-1185">Reference proteome</keyword>
<dbReference type="EC" id="2.8.1.6" evidence="3 13"/>
<comment type="cofactor">
    <cofactor evidence="13 14">
        <name>[4Fe-4S] cluster</name>
        <dbReference type="ChEBI" id="CHEBI:49883"/>
    </cofactor>
    <text evidence="13 14">Binds 1 [4Fe-4S] cluster. The cluster is coordinated with 3 cysteines and an exchangeable S-adenosyl-L-methionine.</text>
</comment>
<feature type="binding site" evidence="13 14">
    <location>
        <position position="206"/>
    </location>
    <ligand>
        <name>[2Fe-2S] cluster</name>
        <dbReference type="ChEBI" id="CHEBI:190135"/>
    </ligand>
</feature>
<dbReference type="InterPro" id="IPR002684">
    <property type="entry name" value="Biotin_synth/BioAB"/>
</dbReference>
<evidence type="ECO:0000256" key="1">
    <source>
        <dbReference type="ARBA" id="ARBA00004942"/>
    </source>
</evidence>
<evidence type="ECO:0000256" key="14">
    <source>
        <dbReference type="PIRSR" id="PIRSR001619-1"/>
    </source>
</evidence>
<comment type="caution">
    <text evidence="13">Lacks conserved residue(s) required for the propagation of feature annotation.</text>
</comment>
<dbReference type="GO" id="GO:0009102">
    <property type="term" value="P:biotin biosynthetic process"/>
    <property type="evidence" value="ECO:0007669"/>
    <property type="project" value="UniProtKB-UniRule"/>
</dbReference>
<dbReference type="InterPro" id="IPR007197">
    <property type="entry name" value="rSAM"/>
</dbReference>
<sequence>MNQDIALITEYMDKVLEGGEITREMAEKLLDCGKREPYFLIASADRIRRTFCGDEMHFCSDVNARSGRCSENCRFCAQSGWYNTGVKEYPLRRPEELLKEARQAEAYGAERFGIVTSGRGQTDPKQFESIVETVRLVTQHTGLSVCCSLGLLTDEQLKRLKEAGCERIHCNLETSRDYFSEICTTHTYDEKMNHIRRIHAAGLDVCSGGIFGLGETEKDRLDMAFALKERDIRSVPLNIFNPIPGTPMGETKPPQPLEILRYFAVYRFILPHAIIRVCAGREGGLRDMQSFALAAGLNGAMIGGYLTIAGRPPEKDKQMARDLGRVL</sequence>
<dbReference type="GeneID" id="92716905"/>
<dbReference type="GO" id="GO:0005506">
    <property type="term" value="F:iron ion binding"/>
    <property type="evidence" value="ECO:0007669"/>
    <property type="project" value="UniProtKB-UniRule"/>
</dbReference>
<feature type="binding site" evidence="13 14">
    <location>
        <position position="146"/>
    </location>
    <ligand>
        <name>[2Fe-2S] cluster</name>
        <dbReference type="ChEBI" id="CHEBI:190135"/>
    </ligand>
</feature>
<keyword evidence="8 13" id="KW-0479">Metal-binding</keyword>
<dbReference type="NCBIfam" id="TIGR00433">
    <property type="entry name" value="bioB"/>
    <property type="match status" value="1"/>
</dbReference>
<accession>A0A8D5A6R4</accession>
<reference evidence="17" key="1">
    <citation type="submission" date="2019-05" db="EMBL/GenBank/DDBJ databases">
        <title>Complete genome sequencing of Dialister sp. strain 5BBH33.</title>
        <authorList>
            <person name="Sakamoto M."/>
            <person name="Murakami T."/>
            <person name="Mori H."/>
        </authorList>
    </citation>
    <scope>NUCLEOTIDE SEQUENCE [LARGE SCALE GENOMIC DNA]</scope>
    <source>
        <strain evidence="17">5BBH33</strain>
    </source>
</reference>
<dbReference type="HAMAP" id="MF_01694">
    <property type="entry name" value="BioB"/>
    <property type="match status" value="1"/>
</dbReference>
<keyword evidence="9 13" id="KW-0093">Biotin biosynthesis</keyword>
<dbReference type="Pfam" id="PF06968">
    <property type="entry name" value="BATS"/>
    <property type="match status" value="1"/>
</dbReference>
<evidence type="ECO:0000256" key="7">
    <source>
        <dbReference type="ARBA" id="ARBA00022714"/>
    </source>
</evidence>
<dbReference type="UniPathway" id="UPA00078">
    <property type="reaction ID" value="UER00162"/>
</dbReference>
<dbReference type="GO" id="GO:0051539">
    <property type="term" value="F:4 iron, 4 sulfur cluster binding"/>
    <property type="evidence" value="ECO:0007669"/>
    <property type="project" value="UniProtKB-KW"/>
</dbReference>
<dbReference type="EMBL" id="AP019697">
    <property type="protein sequence ID" value="BBK25750.1"/>
    <property type="molecule type" value="Genomic_DNA"/>
</dbReference>